<protein>
    <recommendedName>
        <fullName evidence="2">Lipopolysaccharide assembly protein B</fullName>
    </recommendedName>
</protein>
<accession>A0A5J4RLL9</accession>
<gene>
    <name evidence="1" type="ORF">EZS27_017396</name>
</gene>
<dbReference type="Gene3D" id="1.25.40.10">
    <property type="entry name" value="Tetratricopeptide repeat domain"/>
    <property type="match status" value="1"/>
</dbReference>
<dbReference type="Pfam" id="PF13181">
    <property type="entry name" value="TPR_8"/>
    <property type="match status" value="1"/>
</dbReference>
<proteinExistence type="predicted"/>
<evidence type="ECO:0008006" key="2">
    <source>
        <dbReference type="Google" id="ProtNLM"/>
    </source>
</evidence>
<evidence type="ECO:0000313" key="1">
    <source>
        <dbReference type="EMBL" id="KAA6334275.1"/>
    </source>
</evidence>
<dbReference type="PROSITE" id="PS51257">
    <property type="entry name" value="PROKAR_LIPOPROTEIN"/>
    <property type="match status" value="1"/>
</dbReference>
<sequence>MIKKLLYLPLCMAVIMAISSCSGKLAPLTADLFTVTPSVLEVTGGKVPVTISGNFPQSYFKKKAVLEITPVLKWQGGEARGKVVTFQGEKIQGNNQVISYVAGGNFTIKDAYDYIPQMAKSELILEFAATVGTKTISLPSLKIADGVISTSTLVTNTVNDANTALSSDAFQRIIKEAQQANILFLIQQANIRASELNSASIKDFNKQVKDVNAAENKKISNIEISAYASPDGSLSLNTGLAKNRETNTESYVNKQLKSSKINDILVDSKYTAEDWQGFQELVSKSNIQDKELILRVLSMYSDPEQREREIKNISSVYKTLADEILPQLRRSRLTLNYEIIGKSDGEISNLAATDASKLNIEELLYAATLTNDNAKKEAIYTKATQQFSNDYRAYNNLGTLAYKAGAKDKAETFYKKAASIKAAAEINLNLALLALSKGDVAAAESYLGKASGANYLNEALGNLYIASGQYERAVSSLGNSKTNSAALAQILTKDYNRAKSTLDAVTNPNATTDYLNAIIGARTNNTTLLTSSLRKAVQKDRSWASRAVTDIEFDKYRTSSDFADIIR</sequence>
<organism evidence="1">
    <name type="scientific">termite gut metagenome</name>
    <dbReference type="NCBI Taxonomy" id="433724"/>
    <lineage>
        <taxon>unclassified sequences</taxon>
        <taxon>metagenomes</taxon>
        <taxon>organismal metagenomes</taxon>
    </lineage>
</organism>
<dbReference type="InterPro" id="IPR019734">
    <property type="entry name" value="TPR_rpt"/>
</dbReference>
<dbReference type="SUPFAM" id="SSF48452">
    <property type="entry name" value="TPR-like"/>
    <property type="match status" value="1"/>
</dbReference>
<dbReference type="EMBL" id="SNRY01001016">
    <property type="protein sequence ID" value="KAA6334275.1"/>
    <property type="molecule type" value="Genomic_DNA"/>
</dbReference>
<name>A0A5J4RLL9_9ZZZZ</name>
<reference evidence="1" key="1">
    <citation type="submission" date="2019-03" db="EMBL/GenBank/DDBJ databases">
        <title>Single cell metagenomics reveals metabolic interactions within the superorganism composed of flagellate Streblomastix strix and complex community of Bacteroidetes bacteria on its surface.</title>
        <authorList>
            <person name="Treitli S.C."/>
            <person name="Kolisko M."/>
            <person name="Husnik F."/>
            <person name="Keeling P."/>
            <person name="Hampl V."/>
        </authorList>
    </citation>
    <scope>NUCLEOTIDE SEQUENCE</scope>
    <source>
        <strain evidence="1">STM</strain>
    </source>
</reference>
<dbReference type="InterPro" id="IPR011990">
    <property type="entry name" value="TPR-like_helical_dom_sf"/>
</dbReference>
<comment type="caution">
    <text evidence="1">The sequence shown here is derived from an EMBL/GenBank/DDBJ whole genome shotgun (WGS) entry which is preliminary data.</text>
</comment>
<dbReference type="AlphaFoldDB" id="A0A5J4RLL9"/>